<dbReference type="PROSITE" id="PS01180">
    <property type="entry name" value="CUB"/>
    <property type="match status" value="2"/>
</dbReference>
<keyword evidence="4" id="KW-0812">Transmembrane</keyword>
<keyword evidence="1" id="KW-0677">Repeat</keyword>
<dbReference type="SMART" id="SM00042">
    <property type="entry name" value="CUB"/>
    <property type="match status" value="2"/>
</dbReference>
<evidence type="ECO:0000256" key="4">
    <source>
        <dbReference type="SAM" id="Phobius"/>
    </source>
</evidence>
<proteinExistence type="predicted"/>
<keyword evidence="4" id="KW-1133">Transmembrane helix</keyword>
<feature type="transmembrane region" description="Helical" evidence="4">
    <location>
        <begin position="284"/>
        <end position="304"/>
    </location>
</feature>
<protein>
    <recommendedName>
        <fullName evidence="5">CUB domain-containing protein</fullName>
    </recommendedName>
</protein>
<dbReference type="InterPro" id="IPR000859">
    <property type="entry name" value="CUB_dom"/>
</dbReference>
<dbReference type="Gene3D" id="2.60.120.290">
    <property type="entry name" value="Spermadhesin, CUB domain"/>
    <property type="match status" value="2"/>
</dbReference>
<evidence type="ECO:0000259" key="5">
    <source>
        <dbReference type="PROSITE" id="PS01180"/>
    </source>
</evidence>
<keyword evidence="2" id="KW-1015">Disulfide bond</keyword>
<organism evidence="6 7">
    <name type="scientific">Porites lobata</name>
    <dbReference type="NCBI Taxonomy" id="104759"/>
    <lineage>
        <taxon>Eukaryota</taxon>
        <taxon>Metazoa</taxon>
        <taxon>Cnidaria</taxon>
        <taxon>Anthozoa</taxon>
        <taxon>Hexacorallia</taxon>
        <taxon>Scleractinia</taxon>
        <taxon>Fungiina</taxon>
        <taxon>Poritidae</taxon>
        <taxon>Porites</taxon>
    </lineage>
</organism>
<dbReference type="SUPFAM" id="SSF49854">
    <property type="entry name" value="Spermadhesin, CUB domain"/>
    <property type="match status" value="2"/>
</dbReference>
<evidence type="ECO:0000313" key="7">
    <source>
        <dbReference type="Proteomes" id="UP001159405"/>
    </source>
</evidence>
<evidence type="ECO:0000256" key="2">
    <source>
        <dbReference type="ARBA" id="ARBA00023157"/>
    </source>
</evidence>
<feature type="domain" description="CUB" evidence="5">
    <location>
        <begin position="154"/>
        <end position="273"/>
    </location>
</feature>
<dbReference type="Proteomes" id="UP001159405">
    <property type="component" value="Unassembled WGS sequence"/>
</dbReference>
<dbReference type="EMBL" id="CALNXK010000025">
    <property type="protein sequence ID" value="CAH3112585.1"/>
    <property type="molecule type" value="Genomic_DNA"/>
</dbReference>
<keyword evidence="7" id="KW-1185">Reference proteome</keyword>
<evidence type="ECO:0000313" key="6">
    <source>
        <dbReference type="EMBL" id="CAH3112585.1"/>
    </source>
</evidence>
<keyword evidence="4" id="KW-0472">Membrane</keyword>
<sequence length="392" mass="44901">MFEMFWPYYRNVIINERLVQHSLAGCGTTASGLNGTITSLTPPQRQLHFSEYKCRWKIELQETPEPRHVELTFVRFNMTGVMPKCLDGDYIELFLGCNNSKSIGKFCGQTLLPVVYSSDHCLQIVFHFFMAIIPRRRSVFQAIYNQRLLSTVGCGKDNHAYAKNGNIFSPHWPLPYPRYVDCVWRVTTRPGFHVKLVFFDFDVRSSDKCAEADFIEVKTGGFSSNQRKSVTQSKQCGTKPPFILIIEDDTIFIQFKSHAMTGNRGFMAGFVTYSIEEKSNKTNVVILLGVIFLALLAPLGKALLQKLVDRNKFTRKNIFYRFRRRSKTPSISPRISNLWREPYEVAPDRISVATQDNKPFDVPWTREERSPSKTFTKTVTFGAAAPQIGIVQ</sequence>
<gene>
    <name evidence="6" type="ORF">PLOB_00021394</name>
</gene>
<dbReference type="PANTHER" id="PTHR24251">
    <property type="entry name" value="OVOCHYMASE-RELATED"/>
    <property type="match status" value="1"/>
</dbReference>
<dbReference type="InterPro" id="IPR035914">
    <property type="entry name" value="Sperma_CUB_dom_sf"/>
</dbReference>
<feature type="domain" description="CUB" evidence="5">
    <location>
        <begin position="26"/>
        <end position="147"/>
    </location>
</feature>
<evidence type="ECO:0000256" key="1">
    <source>
        <dbReference type="ARBA" id="ARBA00022737"/>
    </source>
</evidence>
<dbReference type="Pfam" id="PF00431">
    <property type="entry name" value="CUB"/>
    <property type="match status" value="2"/>
</dbReference>
<comment type="caution">
    <text evidence="6">The sequence shown here is derived from an EMBL/GenBank/DDBJ whole genome shotgun (WGS) entry which is preliminary data.</text>
</comment>
<reference evidence="6 7" key="1">
    <citation type="submission" date="2022-05" db="EMBL/GenBank/DDBJ databases">
        <authorList>
            <consortium name="Genoscope - CEA"/>
            <person name="William W."/>
        </authorList>
    </citation>
    <scope>NUCLEOTIDE SEQUENCE [LARGE SCALE GENOMIC DNA]</scope>
</reference>
<comment type="caution">
    <text evidence="3">Lacks conserved residue(s) required for the propagation of feature annotation.</text>
</comment>
<dbReference type="PANTHER" id="PTHR24251:SF30">
    <property type="entry name" value="MEMBRANE FRIZZLED-RELATED PROTEIN"/>
    <property type="match status" value="1"/>
</dbReference>
<evidence type="ECO:0000256" key="3">
    <source>
        <dbReference type="PROSITE-ProRule" id="PRU00059"/>
    </source>
</evidence>
<accession>A0ABN8NK37</accession>
<name>A0ABN8NK37_9CNID</name>
<dbReference type="CDD" id="cd00041">
    <property type="entry name" value="CUB"/>
    <property type="match status" value="2"/>
</dbReference>